<dbReference type="Proteomes" id="UP000824007">
    <property type="component" value="Unassembled WGS sequence"/>
</dbReference>
<dbReference type="PIRSF" id="PIRSF026508">
    <property type="entry name" value="TelA"/>
    <property type="match status" value="1"/>
</dbReference>
<evidence type="ECO:0000256" key="2">
    <source>
        <dbReference type="PIRNR" id="PIRNR026508"/>
    </source>
</evidence>
<evidence type="ECO:0000256" key="1">
    <source>
        <dbReference type="ARBA" id="ARBA00005541"/>
    </source>
</evidence>
<evidence type="ECO:0000256" key="4">
    <source>
        <dbReference type="SAM" id="MobiDB-lite"/>
    </source>
</evidence>
<comment type="caution">
    <text evidence="5">The sequence shown here is derived from an EMBL/GenBank/DDBJ whole genome shotgun (WGS) entry which is preliminary data.</text>
</comment>
<sequence length="379" mass="42364">MNDTLKDFAAAPTLTLDPFPAKEAAVPAPEPKEEAPEWDESILSEEEKRMVDEFSRQIDLKNSSLILQYGAGAQKKMADFSEKALESVQTQDLGEVGELLGNVVTELRSFDAEEERGILGFFRRGAGKIAAMKAKYAKAEANVNRICQVLEGHQVQLMKDSAMLDKMYELNRTYFKELSMYILAGKKKLAEVRNGELKRIAAKAQQSGLPEDAQEARDLDAMCGRFEKKLHDLELTRMISIQTAPQIRLVQNNDTLMVEKIQSTLVNTIPLWKSQMVLALGVEHSAQAAAAQRQVTDMTNELLKKNAAVLKTATVETAKEAERGIVDMETLKATNESLISTLDEVMRIQQEGRQKRQEAEAEMSRMENELKTKLLQISG</sequence>
<comment type="similarity">
    <text evidence="1 2">Belongs to the TelA family.</text>
</comment>
<reference evidence="5" key="1">
    <citation type="journal article" date="2021" name="PeerJ">
        <title>Extensive microbial diversity within the chicken gut microbiome revealed by metagenomics and culture.</title>
        <authorList>
            <person name="Gilroy R."/>
            <person name="Ravi A."/>
            <person name="Getino M."/>
            <person name="Pursley I."/>
            <person name="Horton D.L."/>
            <person name="Alikhan N.F."/>
            <person name="Baker D."/>
            <person name="Gharbi K."/>
            <person name="Hall N."/>
            <person name="Watson M."/>
            <person name="Adriaenssens E.M."/>
            <person name="Foster-Nyarko E."/>
            <person name="Jarju S."/>
            <person name="Secka A."/>
            <person name="Antonio M."/>
            <person name="Oren A."/>
            <person name="Chaudhuri R.R."/>
            <person name="La Ragione R."/>
            <person name="Hildebrand F."/>
            <person name="Pallen M.J."/>
        </authorList>
    </citation>
    <scope>NUCLEOTIDE SEQUENCE</scope>
    <source>
        <strain evidence="5">ChiSxjej3B15-24422</strain>
    </source>
</reference>
<accession>A0A9D1YPB8</accession>
<evidence type="ECO:0000313" key="5">
    <source>
        <dbReference type="EMBL" id="HIY60434.1"/>
    </source>
</evidence>
<reference evidence="5" key="2">
    <citation type="submission" date="2021-04" db="EMBL/GenBank/DDBJ databases">
        <authorList>
            <person name="Gilroy R."/>
        </authorList>
    </citation>
    <scope>NUCLEOTIDE SEQUENCE</scope>
    <source>
        <strain evidence="5">ChiSxjej3B15-24422</strain>
    </source>
</reference>
<feature type="coiled-coil region" evidence="3">
    <location>
        <begin position="342"/>
        <end position="376"/>
    </location>
</feature>
<dbReference type="Pfam" id="PF05816">
    <property type="entry name" value="TelA"/>
    <property type="match status" value="1"/>
</dbReference>
<dbReference type="EMBL" id="DXDD01000090">
    <property type="protein sequence ID" value="HIY60434.1"/>
    <property type="molecule type" value="Genomic_DNA"/>
</dbReference>
<evidence type="ECO:0000256" key="3">
    <source>
        <dbReference type="SAM" id="Coils"/>
    </source>
</evidence>
<gene>
    <name evidence="5" type="ORF">H9831_07130</name>
</gene>
<organism evidence="5 6">
    <name type="scientific">Candidatus Eisenbergiella pullistercoris</name>
    <dbReference type="NCBI Taxonomy" id="2838555"/>
    <lineage>
        <taxon>Bacteria</taxon>
        <taxon>Bacillati</taxon>
        <taxon>Bacillota</taxon>
        <taxon>Clostridia</taxon>
        <taxon>Lachnospirales</taxon>
        <taxon>Lachnospiraceae</taxon>
        <taxon>Eisenbergiella</taxon>
    </lineage>
</organism>
<keyword evidence="3" id="KW-0175">Coiled coil</keyword>
<evidence type="ECO:0000313" key="6">
    <source>
        <dbReference type="Proteomes" id="UP000824007"/>
    </source>
</evidence>
<feature type="region of interest" description="Disordered" evidence="4">
    <location>
        <begin position="19"/>
        <end position="41"/>
    </location>
</feature>
<proteinExistence type="inferred from homology"/>
<protein>
    <submittedName>
        <fullName evidence="5">Toxic anion resistance protein</fullName>
    </submittedName>
</protein>
<dbReference type="PANTHER" id="PTHR38432:SF1">
    <property type="entry name" value="TELA-LIKE PROTEIN SAOUHSC_01408"/>
    <property type="match status" value="1"/>
</dbReference>
<dbReference type="InterPro" id="IPR008863">
    <property type="entry name" value="Toxic_anion-R_TelA"/>
</dbReference>
<name>A0A9D1YPB8_9FIRM</name>
<dbReference type="PANTHER" id="PTHR38432">
    <property type="entry name" value="TELA-LIKE PROTEIN SAOUHSC_01408"/>
    <property type="match status" value="1"/>
</dbReference>
<dbReference type="AlphaFoldDB" id="A0A9D1YPB8"/>